<feature type="transmembrane region" description="Helical" evidence="2">
    <location>
        <begin position="174"/>
        <end position="198"/>
    </location>
</feature>
<gene>
    <name evidence="4" type="ORF">CVP05_10340</name>
</gene>
<evidence type="ECO:0000259" key="3">
    <source>
        <dbReference type="Pfam" id="PF01478"/>
    </source>
</evidence>
<dbReference type="InterPro" id="IPR050882">
    <property type="entry name" value="Prepilin_peptidase/N-MTase"/>
</dbReference>
<feature type="transmembrane region" description="Helical" evidence="2">
    <location>
        <begin position="6"/>
        <end position="25"/>
    </location>
</feature>
<dbReference type="AlphaFoldDB" id="A0A2M8S0I9"/>
<feature type="transmembrane region" description="Helical" evidence="2">
    <location>
        <begin position="61"/>
        <end position="78"/>
    </location>
</feature>
<accession>A0A2M8S0I9</accession>
<dbReference type="PANTHER" id="PTHR30487:SF0">
    <property type="entry name" value="PREPILIN LEADER PEPTIDASE_N-METHYLTRANSFERASE-RELATED"/>
    <property type="match status" value="1"/>
</dbReference>
<keyword evidence="2" id="KW-0812">Transmembrane</keyword>
<dbReference type="InterPro" id="IPR000045">
    <property type="entry name" value="Prepilin_IV_endopep_pep"/>
</dbReference>
<keyword evidence="2" id="KW-1133">Transmembrane helix</keyword>
<proteinExistence type="inferred from homology"/>
<comment type="caution">
    <text evidence="4">The sequence shown here is derived from an EMBL/GenBank/DDBJ whole genome shotgun (WGS) entry which is preliminary data.</text>
</comment>
<protein>
    <submittedName>
        <fullName evidence="4">Prepilin peptidase</fullName>
    </submittedName>
</protein>
<evidence type="ECO:0000256" key="1">
    <source>
        <dbReference type="ARBA" id="ARBA00005801"/>
    </source>
</evidence>
<evidence type="ECO:0000313" key="4">
    <source>
        <dbReference type="EMBL" id="PJG84663.1"/>
    </source>
</evidence>
<dbReference type="Pfam" id="PF01478">
    <property type="entry name" value="Peptidase_A24"/>
    <property type="match status" value="1"/>
</dbReference>
<sequence length="236" mass="26674">MIIFGVLLGGIIGVWIRWYLMTFSARLMDDIQQSYQEIFPQMPPHFYALQATLSPIKCGHFFTYFFSGGSVFLLLFLGIDDWQLALLCGIYCCLLYSIATVDWHYQLISPTVCRLLLSLGLLSAWYQISPLSLDAVMTSVSIGFTSFYGLYYLSKWYYQYEALGRGDYWLMGGLSSFVAWQYLPLLVLVACISGLLYVGVNAIKGRKVTSIPFAPFLCFAGLIMGLWSLLHPTQLA</sequence>
<feature type="transmembrane region" description="Helical" evidence="2">
    <location>
        <begin position="112"/>
        <end position="129"/>
    </location>
</feature>
<evidence type="ECO:0000313" key="5">
    <source>
        <dbReference type="Proteomes" id="UP000229329"/>
    </source>
</evidence>
<dbReference type="OrthoDB" id="5689065at2"/>
<feature type="transmembrane region" description="Helical" evidence="2">
    <location>
        <begin position="84"/>
        <end position="105"/>
    </location>
</feature>
<feature type="transmembrane region" description="Helical" evidence="2">
    <location>
        <begin position="135"/>
        <end position="153"/>
    </location>
</feature>
<keyword evidence="2" id="KW-0472">Membrane</keyword>
<dbReference type="Proteomes" id="UP000229329">
    <property type="component" value="Unassembled WGS sequence"/>
</dbReference>
<comment type="similarity">
    <text evidence="1">Belongs to the peptidase A24 family.</text>
</comment>
<organism evidence="4 5">
    <name type="scientific">Conservatibacter flavescens</name>
    <dbReference type="NCBI Taxonomy" id="28161"/>
    <lineage>
        <taxon>Bacteria</taxon>
        <taxon>Pseudomonadati</taxon>
        <taxon>Pseudomonadota</taxon>
        <taxon>Gammaproteobacteria</taxon>
        <taxon>Pasteurellales</taxon>
        <taxon>Pasteurellaceae</taxon>
        <taxon>Conservatibacter</taxon>
    </lineage>
</organism>
<dbReference type="GO" id="GO:0006465">
    <property type="term" value="P:signal peptide processing"/>
    <property type="evidence" value="ECO:0007669"/>
    <property type="project" value="TreeGrafter"/>
</dbReference>
<keyword evidence="5" id="KW-1185">Reference proteome</keyword>
<feature type="domain" description="Prepilin type IV endopeptidase peptidase" evidence="3">
    <location>
        <begin position="90"/>
        <end position="198"/>
    </location>
</feature>
<evidence type="ECO:0000256" key="2">
    <source>
        <dbReference type="SAM" id="Phobius"/>
    </source>
</evidence>
<dbReference type="EMBL" id="PHHA01000026">
    <property type="protein sequence ID" value="PJG84663.1"/>
    <property type="molecule type" value="Genomic_DNA"/>
</dbReference>
<dbReference type="PANTHER" id="PTHR30487">
    <property type="entry name" value="TYPE 4 PREPILIN-LIKE PROTEINS LEADER PEPTIDE-PROCESSING ENZYME"/>
    <property type="match status" value="1"/>
</dbReference>
<dbReference type="GO" id="GO:0004190">
    <property type="term" value="F:aspartic-type endopeptidase activity"/>
    <property type="evidence" value="ECO:0007669"/>
    <property type="project" value="InterPro"/>
</dbReference>
<feature type="transmembrane region" description="Helical" evidence="2">
    <location>
        <begin position="210"/>
        <end position="230"/>
    </location>
</feature>
<dbReference type="Gene3D" id="1.20.120.1220">
    <property type="match status" value="1"/>
</dbReference>
<dbReference type="GO" id="GO:0005886">
    <property type="term" value="C:plasma membrane"/>
    <property type="evidence" value="ECO:0007669"/>
    <property type="project" value="TreeGrafter"/>
</dbReference>
<reference evidence="4 5" key="1">
    <citation type="submission" date="2017-11" db="EMBL/GenBank/DDBJ databases">
        <title>Reclassification of Bisgaard taxon 7 as Conservatibacter flavescens gen. nov., sp. nov.</title>
        <authorList>
            <person name="Christensen H."/>
        </authorList>
    </citation>
    <scope>NUCLEOTIDE SEQUENCE [LARGE SCALE GENOMIC DNA]</scope>
    <source>
        <strain evidence="4 5">7_4</strain>
    </source>
</reference>
<name>A0A2M8S0I9_9PAST</name>